<dbReference type="Proteomes" id="UP000593765">
    <property type="component" value="Chromosome"/>
</dbReference>
<dbReference type="PANTHER" id="PTHR42743">
    <property type="entry name" value="AMINO-ACID AMINOTRANSFERASE"/>
    <property type="match status" value="1"/>
</dbReference>
<dbReference type="KEGG" id="hbs:IPV69_25545"/>
<evidence type="ECO:0000313" key="19">
    <source>
        <dbReference type="Proteomes" id="UP000593765"/>
    </source>
</evidence>
<reference evidence="18 19" key="1">
    <citation type="submission" date="2020-10" db="EMBL/GenBank/DDBJ databases">
        <title>Wide distribution of Phycisphaera-like planctomycetes from WD2101 soil group in peatlands and genome analysis of the first cultivated representative.</title>
        <authorList>
            <person name="Dedysh S.N."/>
            <person name="Beletsky A.V."/>
            <person name="Ivanova A."/>
            <person name="Kulichevskaya I.S."/>
            <person name="Suzina N.E."/>
            <person name="Philippov D.A."/>
            <person name="Rakitin A.L."/>
            <person name="Mardanov A.V."/>
            <person name="Ravin N.V."/>
        </authorList>
    </citation>
    <scope>NUCLEOTIDE SEQUENCE [LARGE SCALE GENOMIC DNA]</scope>
    <source>
        <strain evidence="18 19">M1803</strain>
    </source>
</reference>
<evidence type="ECO:0000256" key="9">
    <source>
        <dbReference type="ARBA" id="ARBA00022679"/>
    </source>
</evidence>
<evidence type="ECO:0000256" key="3">
    <source>
        <dbReference type="ARBA" id="ARBA00004824"/>
    </source>
</evidence>
<dbReference type="GO" id="GO:0005829">
    <property type="term" value="C:cytosol"/>
    <property type="evidence" value="ECO:0007669"/>
    <property type="project" value="TreeGrafter"/>
</dbReference>
<dbReference type="EMBL" id="CP063458">
    <property type="protein sequence ID" value="QOV89518.1"/>
    <property type="molecule type" value="Genomic_DNA"/>
</dbReference>
<keyword evidence="8 17" id="KW-0028">Amino-acid biosynthesis</keyword>
<keyword evidence="10 16" id="KW-0663">Pyridoxal phosphate</keyword>
<dbReference type="Pfam" id="PF01063">
    <property type="entry name" value="Aminotran_4"/>
    <property type="match status" value="1"/>
</dbReference>
<keyword evidence="11 17" id="KW-0100">Branched-chain amino acid biosynthesis</keyword>
<sequence>MSPKVWIDGKITDPRDAKVCVYDHGFLYGDGIFEGIRVYGGKIFECKAHMDRLFESARAIRLVIPLTPEQVCKAMEDTVKAADCRDGYIRLIVSRGNGPLGISPAKCEKPSVICIVDTITMYPAEMYESGMAVITSSVIRNHANALSPRIKSLNYLNNVLAKIEANDAGVPEAIMLNSAGNVAECTADNIFIVRTVGTMPEVQTPATSDGILEGVTRRVVMDICKSVGLSMVEKTLQRHDLYIADECFLTGTAAEVIPVTKIDGRPVGTGKPGPITRELISAFKKKIREEGDGR</sequence>
<dbReference type="InterPro" id="IPR043132">
    <property type="entry name" value="BCAT-like_C"/>
</dbReference>
<evidence type="ECO:0000256" key="11">
    <source>
        <dbReference type="ARBA" id="ARBA00023304"/>
    </source>
</evidence>
<dbReference type="SUPFAM" id="SSF56752">
    <property type="entry name" value="D-aminoacid aminotransferase-like PLP-dependent enzymes"/>
    <property type="match status" value="1"/>
</dbReference>
<dbReference type="InterPro" id="IPR018300">
    <property type="entry name" value="Aminotrans_IV_CS"/>
</dbReference>
<evidence type="ECO:0000256" key="17">
    <source>
        <dbReference type="RuleBase" id="RU364094"/>
    </source>
</evidence>
<comment type="function">
    <text evidence="2 17">Acts on leucine, isoleucine and valine.</text>
</comment>
<dbReference type="EC" id="2.6.1.42" evidence="17"/>
<evidence type="ECO:0000256" key="12">
    <source>
        <dbReference type="ARBA" id="ARBA00048212"/>
    </source>
</evidence>
<dbReference type="PANTHER" id="PTHR42743:SF11">
    <property type="entry name" value="AMINODEOXYCHORISMATE LYASE"/>
    <property type="match status" value="1"/>
</dbReference>
<dbReference type="GO" id="GO:0004084">
    <property type="term" value="F:branched-chain-amino-acid transaminase activity"/>
    <property type="evidence" value="ECO:0007669"/>
    <property type="project" value="UniProtKB-EC"/>
</dbReference>
<dbReference type="FunFam" id="3.20.10.10:FF:000002">
    <property type="entry name" value="D-alanine aminotransferase"/>
    <property type="match status" value="1"/>
</dbReference>
<comment type="pathway">
    <text evidence="3 17">Amino-acid biosynthesis; L-isoleucine biosynthesis; L-isoleucine from 2-oxobutanoate: step 4/4.</text>
</comment>
<evidence type="ECO:0000256" key="4">
    <source>
        <dbReference type="ARBA" id="ARBA00004931"/>
    </source>
</evidence>
<gene>
    <name evidence="17 18" type="primary">ilvE</name>
    <name evidence="18" type="ORF">IPV69_25545</name>
</gene>
<comment type="catalytic activity">
    <reaction evidence="13 17">
        <text>L-isoleucine + 2-oxoglutarate = (S)-3-methyl-2-oxopentanoate + L-glutamate</text>
        <dbReference type="Rhea" id="RHEA:24801"/>
        <dbReference type="ChEBI" id="CHEBI:16810"/>
        <dbReference type="ChEBI" id="CHEBI:29985"/>
        <dbReference type="ChEBI" id="CHEBI:35146"/>
        <dbReference type="ChEBI" id="CHEBI:58045"/>
        <dbReference type="EC" id="2.6.1.42"/>
    </reaction>
</comment>
<evidence type="ECO:0000313" key="18">
    <source>
        <dbReference type="EMBL" id="QOV89518.1"/>
    </source>
</evidence>
<dbReference type="Gene3D" id="3.20.10.10">
    <property type="entry name" value="D-amino Acid Aminotransferase, subunit A, domain 2"/>
    <property type="match status" value="1"/>
</dbReference>
<dbReference type="InterPro" id="IPR043131">
    <property type="entry name" value="BCAT-like_N"/>
</dbReference>
<dbReference type="CDD" id="cd01558">
    <property type="entry name" value="D-AAT_like"/>
    <property type="match status" value="1"/>
</dbReference>
<organism evidence="18 19">
    <name type="scientific">Humisphaera borealis</name>
    <dbReference type="NCBI Taxonomy" id="2807512"/>
    <lineage>
        <taxon>Bacteria</taxon>
        <taxon>Pseudomonadati</taxon>
        <taxon>Planctomycetota</taxon>
        <taxon>Phycisphaerae</taxon>
        <taxon>Tepidisphaerales</taxon>
        <taxon>Tepidisphaeraceae</taxon>
        <taxon>Humisphaera</taxon>
    </lineage>
</organism>
<comment type="pathway">
    <text evidence="5 17">Amino-acid biosynthesis; L-leucine biosynthesis; L-leucine from 3-methyl-2-oxobutanoate: step 4/4.</text>
</comment>
<dbReference type="RefSeq" id="WP_206292562.1">
    <property type="nucleotide sequence ID" value="NZ_CP063458.1"/>
</dbReference>
<comment type="catalytic activity">
    <reaction evidence="14 17">
        <text>L-leucine + 2-oxoglutarate = 4-methyl-2-oxopentanoate + L-glutamate</text>
        <dbReference type="Rhea" id="RHEA:18321"/>
        <dbReference type="ChEBI" id="CHEBI:16810"/>
        <dbReference type="ChEBI" id="CHEBI:17865"/>
        <dbReference type="ChEBI" id="CHEBI:29985"/>
        <dbReference type="ChEBI" id="CHEBI:57427"/>
        <dbReference type="EC" id="2.6.1.42"/>
    </reaction>
</comment>
<dbReference type="InterPro" id="IPR050571">
    <property type="entry name" value="Class-IV_PLP-Dep_Aminotrnsfr"/>
</dbReference>
<evidence type="ECO:0000256" key="13">
    <source>
        <dbReference type="ARBA" id="ARBA00048798"/>
    </source>
</evidence>
<dbReference type="Gene3D" id="3.30.470.10">
    <property type="match status" value="1"/>
</dbReference>
<dbReference type="UniPathway" id="UPA00048">
    <property type="reaction ID" value="UER00073"/>
</dbReference>
<dbReference type="GO" id="GO:0009098">
    <property type="term" value="P:L-leucine biosynthetic process"/>
    <property type="evidence" value="ECO:0007669"/>
    <property type="project" value="UniProtKB-UniPathway"/>
</dbReference>
<dbReference type="PROSITE" id="PS00770">
    <property type="entry name" value="AA_TRANSFER_CLASS_4"/>
    <property type="match status" value="1"/>
</dbReference>
<keyword evidence="7 17" id="KW-0032">Aminotransferase</keyword>
<keyword evidence="9 17" id="KW-0808">Transferase</keyword>
<evidence type="ECO:0000256" key="8">
    <source>
        <dbReference type="ARBA" id="ARBA00022605"/>
    </source>
</evidence>
<evidence type="ECO:0000256" key="16">
    <source>
        <dbReference type="RuleBase" id="RU004516"/>
    </source>
</evidence>
<accession>A0A7M2WVF7</accession>
<dbReference type="GO" id="GO:0009099">
    <property type="term" value="P:L-valine biosynthetic process"/>
    <property type="evidence" value="ECO:0007669"/>
    <property type="project" value="UniProtKB-UniPathway"/>
</dbReference>
<dbReference type="AlphaFoldDB" id="A0A7M2WVF7"/>
<evidence type="ECO:0000256" key="7">
    <source>
        <dbReference type="ARBA" id="ARBA00022576"/>
    </source>
</evidence>
<evidence type="ECO:0000256" key="5">
    <source>
        <dbReference type="ARBA" id="ARBA00005072"/>
    </source>
</evidence>
<evidence type="ECO:0000256" key="1">
    <source>
        <dbReference type="ARBA" id="ARBA00001933"/>
    </source>
</evidence>
<dbReference type="InterPro" id="IPR001544">
    <property type="entry name" value="Aminotrans_IV"/>
</dbReference>
<evidence type="ECO:0000256" key="15">
    <source>
        <dbReference type="RuleBase" id="RU004106"/>
    </source>
</evidence>
<dbReference type="NCBIfam" id="TIGR01122">
    <property type="entry name" value="ilvE_I"/>
    <property type="match status" value="1"/>
</dbReference>
<evidence type="ECO:0000256" key="14">
    <source>
        <dbReference type="ARBA" id="ARBA00049229"/>
    </source>
</evidence>
<comment type="cofactor">
    <cofactor evidence="1 16">
        <name>pyridoxal 5'-phosphate</name>
        <dbReference type="ChEBI" id="CHEBI:597326"/>
    </cofactor>
</comment>
<evidence type="ECO:0000256" key="2">
    <source>
        <dbReference type="ARBA" id="ARBA00003109"/>
    </source>
</evidence>
<dbReference type="UniPathway" id="UPA00047">
    <property type="reaction ID" value="UER00058"/>
</dbReference>
<dbReference type="InterPro" id="IPR036038">
    <property type="entry name" value="Aminotransferase-like"/>
</dbReference>
<protein>
    <recommendedName>
        <fullName evidence="17">Branched-chain-amino-acid aminotransferase</fullName>
        <shortName evidence="17">BCAT</shortName>
        <ecNumber evidence="17">2.6.1.42</ecNumber>
    </recommendedName>
</protein>
<name>A0A7M2WVF7_9BACT</name>
<proteinExistence type="inferred from homology"/>
<keyword evidence="19" id="KW-1185">Reference proteome</keyword>
<dbReference type="GO" id="GO:0009097">
    <property type="term" value="P:isoleucine biosynthetic process"/>
    <property type="evidence" value="ECO:0007669"/>
    <property type="project" value="UniProtKB-UniPathway"/>
</dbReference>
<dbReference type="NCBIfam" id="NF006185">
    <property type="entry name" value="PRK08320.1"/>
    <property type="match status" value="1"/>
</dbReference>
<dbReference type="UniPathway" id="UPA00049">
    <property type="reaction ID" value="UER00062"/>
</dbReference>
<comment type="pathway">
    <text evidence="4 17">Amino-acid biosynthesis; L-valine biosynthesis; L-valine from pyruvate: step 4/4.</text>
</comment>
<comment type="similarity">
    <text evidence="6 15">Belongs to the class-IV pyridoxal-phosphate-dependent aminotransferase family.</text>
</comment>
<comment type="catalytic activity">
    <reaction evidence="12 17">
        <text>L-valine + 2-oxoglutarate = 3-methyl-2-oxobutanoate + L-glutamate</text>
        <dbReference type="Rhea" id="RHEA:24813"/>
        <dbReference type="ChEBI" id="CHEBI:11851"/>
        <dbReference type="ChEBI" id="CHEBI:16810"/>
        <dbReference type="ChEBI" id="CHEBI:29985"/>
        <dbReference type="ChEBI" id="CHEBI:57762"/>
        <dbReference type="EC" id="2.6.1.42"/>
    </reaction>
</comment>
<evidence type="ECO:0000256" key="6">
    <source>
        <dbReference type="ARBA" id="ARBA00009320"/>
    </source>
</evidence>
<dbReference type="InterPro" id="IPR005785">
    <property type="entry name" value="B_amino_transI"/>
</dbReference>
<evidence type="ECO:0000256" key="10">
    <source>
        <dbReference type="ARBA" id="ARBA00022898"/>
    </source>
</evidence>